<organism evidence="1">
    <name type="scientific">Diabrotica virgifera virgifera</name>
    <name type="common">western corn rootworm</name>
    <dbReference type="NCBI Taxonomy" id="50390"/>
    <lineage>
        <taxon>Eukaryota</taxon>
        <taxon>Metazoa</taxon>
        <taxon>Ecdysozoa</taxon>
        <taxon>Arthropoda</taxon>
        <taxon>Hexapoda</taxon>
        <taxon>Insecta</taxon>
        <taxon>Pterygota</taxon>
        <taxon>Neoptera</taxon>
        <taxon>Endopterygota</taxon>
        <taxon>Coleoptera</taxon>
        <taxon>Polyphaga</taxon>
        <taxon>Cucujiformia</taxon>
        <taxon>Chrysomeloidea</taxon>
        <taxon>Chrysomelidae</taxon>
        <taxon>Galerucinae</taxon>
        <taxon>Diabroticina</taxon>
        <taxon>Diabroticites</taxon>
        <taxon>Diabrotica</taxon>
    </lineage>
</organism>
<dbReference type="RefSeq" id="XP_028132242.1">
    <property type="nucleotide sequence ID" value="XM_028276441.1"/>
</dbReference>
<accession>A0A6P7FBQ1</accession>
<sequence length="103" mass="11851">MDVDFQDCDELKFCIPNGFQRGKRLLQLMKEISTEDMTSLIRITLVVPSKWIPKEKEATTVVVNERNKYRGYDESDTDTDYFSNVKDIVDPDFNASTGNSFEG</sequence>
<proteinExistence type="predicted"/>
<protein>
    <submittedName>
        <fullName evidence="1">Uncharacterized protein LOC114327738</fullName>
    </submittedName>
</protein>
<gene>
    <name evidence="1" type="primary">LOC114327738</name>
</gene>
<name>A0A6P7FBQ1_DIAVI</name>
<dbReference type="AlphaFoldDB" id="A0A6P7FBQ1"/>
<reference evidence="1" key="1">
    <citation type="submission" date="2025-08" db="UniProtKB">
        <authorList>
            <consortium name="RefSeq"/>
        </authorList>
    </citation>
    <scope>IDENTIFICATION</scope>
    <source>
        <tissue evidence="1">Whole insect</tissue>
    </source>
</reference>
<evidence type="ECO:0000313" key="1">
    <source>
        <dbReference type="RefSeq" id="XP_028132242.1"/>
    </source>
</evidence>
<dbReference type="InParanoid" id="A0A6P7FBQ1"/>